<evidence type="ECO:0000313" key="8">
    <source>
        <dbReference type="Proteomes" id="UP000027100"/>
    </source>
</evidence>
<reference evidence="7 8" key="1">
    <citation type="journal article" date="2014" name="Antonie Van Leeuwenhoek">
        <title>Hyphomonas beringensis sp. nov. and Hyphomonas chukchiensis sp. nov., isolated from surface seawater of the Bering Sea and Chukchi Sea.</title>
        <authorList>
            <person name="Li C."/>
            <person name="Lai Q."/>
            <person name="Li G."/>
            <person name="Dong C."/>
            <person name="Wang J."/>
            <person name="Liao Y."/>
            <person name="Shao Z."/>
        </authorList>
    </citation>
    <scope>NUCLEOTIDE SEQUENCE [LARGE SCALE GENOMIC DNA]</scope>
    <source>
        <strain evidence="7 8">PS728</strain>
    </source>
</reference>
<evidence type="ECO:0000256" key="5">
    <source>
        <dbReference type="PROSITE-ProRule" id="PRU00339"/>
    </source>
</evidence>
<evidence type="ECO:0000256" key="1">
    <source>
        <dbReference type="ARBA" id="ARBA00022679"/>
    </source>
</evidence>
<dbReference type="Proteomes" id="UP000027100">
    <property type="component" value="Unassembled WGS sequence"/>
</dbReference>
<dbReference type="GO" id="GO:0005524">
    <property type="term" value="F:ATP binding"/>
    <property type="evidence" value="ECO:0007669"/>
    <property type="project" value="UniProtKB-KW"/>
</dbReference>
<dbReference type="PROSITE" id="PS50005">
    <property type="entry name" value="TPR"/>
    <property type="match status" value="1"/>
</dbReference>
<dbReference type="STRING" id="1280954.HPO_03869"/>
<dbReference type="Pfam" id="PF00069">
    <property type="entry name" value="Pkinase"/>
    <property type="match status" value="1"/>
</dbReference>
<feature type="repeat" description="TPR" evidence="5">
    <location>
        <begin position="460"/>
        <end position="493"/>
    </location>
</feature>
<dbReference type="Gene3D" id="1.10.510.10">
    <property type="entry name" value="Transferase(Phosphotransferase) domain 1"/>
    <property type="match status" value="1"/>
</dbReference>
<comment type="caution">
    <text evidence="7">The sequence shown here is derived from an EMBL/GenBank/DDBJ whole genome shotgun (WGS) entry which is preliminary data.</text>
</comment>
<evidence type="ECO:0000259" key="6">
    <source>
        <dbReference type="PROSITE" id="PS50011"/>
    </source>
</evidence>
<dbReference type="Pfam" id="PF13424">
    <property type="entry name" value="TPR_12"/>
    <property type="match status" value="2"/>
</dbReference>
<keyword evidence="5" id="KW-0802">TPR repeat</keyword>
<dbReference type="Pfam" id="PF13374">
    <property type="entry name" value="TPR_10"/>
    <property type="match status" value="1"/>
</dbReference>
<evidence type="ECO:0000256" key="3">
    <source>
        <dbReference type="ARBA" id="ARBA00022777"/>
    </source>
</evidence>
<dbReference type="PROSITE" id="PS00108">
    <property type="entry name" value="PROTEIN_KINASE_ST"/>
    <property type="match status" value="1"/>
</dbReference>
<keyword evidence="4" id="KW-0067">ATP-binding</keyword>
<dbReference type="SUPFAM" id="SSF48452">
    <property type="entry name" value="TPR-like"/>
    <property type="match status" value="2"/>
</dbReference>
<keyword evidence="8" id="KW-1185">Reference proteome</keyword>
<evidence type="ECO:0000256" key="2">
    <source>
        <dbReference type="ARBA" id="ARBA00022741"/>
    </source>
</evidence>
<dbReference type="AlphaFoldDB" id="A0A062VP62"/>
<dbReference type="InterPro" id="IPR000719">
    <property type="entry name" value="Prot_kinase_dom"/>
</dbReference>
<accession>A0A062VP62</accession>
<gene>
    <name evidence="7" type="ORF">HPO_03869</name>
</gene>
<dbReference type="Gene3D" id="3.30.200.20">
    <property type="entry name" value="Phosphorylase Kinase, domain 1"/>
    <property type="match status" value="1"/>
</dbReference>
<dbReference type="PANTHER" id="PTHR43289">
    <property type="entry name" value="MITOGEN-ACTIVATED PROTEIN KINASE KINASE KINASE 20-RELATED"/>
    <property type="match status" value="1"/>
</dbReference>
<dbReference type="SMART" id="SM00028">
    <property type="entry name" value="TPR"/>
    <property type="match status" value="5"/>
</dbReference>
<organism evidence="7 8">
    <name type="scientific">Hyphomonas polymorpha PS728</name>
    <dbReference type="NCBI Taxonomy" id="1280954"/>
    <lineage>
        <taxon>Bacteria</taxon>
        <taxon>Pseudomonadati</taxon>
        <taxon>Pseudomonadota</taxon>
        <taxon>Alphaproteobacteria</taxon>
        <taxon>Hyphomonadales</taxon>
        <taxon>Hyphomonadaceae</taxon>
        <taxon>Hyphomonas</taxon>
    </lineage>
</organism>
<dbReference type="eggNOG" id="COG0457">
    <property type="taxonomic scope" value="Bacteria"/>
</dbReference>
<name>A0A062VP62_9PROT</name>
<feature type="domain" description="Protein kinase" evidence="6">
    <location>
        <begin position="80"/>
        <end position="348"/>
    </location>
</feature>
<dbReference type="OrthoDB" id="9801841at2"/>
<protein>
    <submittedName>
        <fullName evidence="7">Serine/threonine protein kinase</fullName>
    </submittedName>
</protein>
<evidence type="ECO:0000313" key="7">
    <source>
        <dbReference type="EMBL" id="KCZ99999.1"/>
    </source>
</evidence>
<sequence length="798" mass="85781">MDAAQWKRLSALLDEALELPEEARLDFIDAQTRGDEDLRRSAREMLQRMQKSADFLENRLPFDGQSRTIPDNLGQRVGAWRIDGLIGRGGMGAVYAVSRQDSGFEQHGALKRLPEGSDEGRWRFEAERQILARLDHPGLARVYDGGVDAGGQPWMVIERIEGGPIDTWCRDHAADFSKRIHKALEAIEAVAFAHKALVLHRDLKPANVLIDASGRARVIDFGIAKQMDLSARTEGLLPLSAPYAAPELLTGEPVGPPCDVYGAAALLYELMMGKPPISLEGVPVALGVGRILDTVPAPLNAAASPVLATARTRQVADLNAVLQKALRKPPGDRYATLEALAEDLRRVLSGDGVEARAGENGYRLRRQLWQWRWPVAAAAAIMLSLTAGLVTTLWQRNEAVAARDAALAEETRGDAVRQSLYLLLGESAEAGGTDATGREVLQRATSRIRQQYVNNPAEAAPLLHALGELYFFMGDYEEAISVLRTLILTGEEAGAPPDTLALARFDLAQSLVRTGGMEEAADLLRQAQAFWSADPSKWRIRLIDSRLVEAQILRAADPAAAARLLETALADHIALHGSANRQAGVFQNNLGVTLQTMGDLNGARQAMEAAWEIWRTTGLSETPDALNTANNLAAVEMLQGRAEVAAPLFAEALRLRRNLFGPSAATAALLNNYGKVLLQLERPAEARPLLAEAVDMAARYSGPGSLLHVAALSGLSEAEVANGASGEAPAEQAVRLAGENPAARVMANIAHGRALADAGKPDQAREALAHAETDLPALGPSGARLQQAAEDVRKKYGL</sequence>
<keyword evidence="3 7" id="KW-0418">Kinase</keyword>
<dbReference type="InterPro" id="IPR008271">
    <property type="entry name" value="Ser/Thr_kinase_AS"/>
</dbReference>
<dbReference type="RefSeq" id="WP_035594685.1">
    <property type="nucleotide sequence ID" value="NZ_ARYM01000003.1"/>
</dbReference>
<dbReference type="CDD" id="cd14014">
    <property type="entry name" value="STKc_PknB_like"/>
    <property type="match status" value="1"/>
</dbReference>
<dbReference type="SUPFAM" id="SSF56112">
    <property type="entry name" value="Protein kinase-like (PK-like)"/>
    <property type="match status" value="1"/>
</dbReference>
<dbReference type="PROSITE" id="PS50011">
    <property type="entry name" value="PROTEIN_KINASE_DOM"/>
    <property type="match status" value="1"/>
</dbReference>
<dbReference type="PANTHER" id="PTHR43289:SF34">
    <property type="entry name" value="SERINE_THREONINE-PROTEIN KINASE YBDM-RELATED"/>
    <property type="match status" value="1"/>
</dbReference>
<dbReference type="GO" id="GO:0004674">
    <property type="term" value="F:protein serine/threonine kinase activity"/>
    <property type="evidence" value="ECO:0007669"/>
    <property type="project" value="UniProtKB-KW"/>
</dbReference>
<dbReference type="InterPro" id="IPR011009">
    <property type="entry name" value="Kinase-like_dom_sf"/>
</dbReference>
<dbReference type="InterPro" id="IPR019734">
    <property type="entry name" value="TPR_rpt"/>
</dbReference>
<dbReference type="InterPro" id="IPR011990">
    <property type="entry name" value="TPR-like_helical_dom_sf"/>
</dbReference>
<proteinExistence type="predicted"/>
<evidence type="ECO:0000256" key="4">
    <source>
        <dbReference type="ARBA" id="ARBA00022840"/>
    </source>
</evidence>
<dbReference type="PATRIC" id="fig|1280954.3.peg.787"/>
<keyword evidence="1" id="KW-0808">Transferase</keyword>
<dbReference type="EMBL" id="ARYM01000003">
    <property type="protein sequence ID" value="KCZ99999.1"/>
    <property type="molecule type" value="Genomic_DNA"/>
</dbReference>
<dbReference type="Gene3D" id="1.25.40.10">
    <property type="entry name" value="Tetratricopeptide repeat domain"/>
    <property type="match status" value="2"/>
</dbReference>
<dbReference type="eggNOG" id="COG0515">
    <property type="taxonomic scope" value="Bacteria"/>
</dbReference>
<keyword evidence="7" id="KW-0723">Serine/threonine-protein kinase</keyword>
<dbReference type="SMART" id="SM00220">
    <property type="entry name" value="S_TKc"/>
    <property type="match status" value="1"/>
</dbReference>
<keyword evidence="2" id="KW-0547">Nucleotide-binding</keyword>